<organism evidence="1 2">
    <name type="scientific">Rhodopirellula islandica</name>
    <dbReference type="NCBI Taxonomy" id="595434"/>
    <lineage>
        <taxon>Bacteria</taxon>
        <taxon>Pseudomonadati</taxon>
        <taxon>Planctomycetota</taxon>
        <taxon>Planctomycetia</taxon>
        <taxon>Pirellulales</taxon>
        <taxon>Pirellulaceae</taxon>
        <taxon>Rhodopirellula</taxon>
    </lineage>
</organism>
<reference evidence="1" key="1">
    <citation type="submission" date="2015-05" db="EMBL/GenBank/DDBJ databases">
        <title>Permanent draft genome of Rhodopirellula islandicus K833.</title>
        <authorList>
            <person name="Kizina J."/>
            <person name="Richter M."/>
            <person name="Glockner F.O."/>
            <person name="Harder J."/>
        </authorList>
    </citation>
    <scope>NUCLEOTIDE SEQUENCE [LARGE SCALE GENOMIC DNA]</scope>
    <source>
        <strain evidence="1">K833</strain>
    </source>
</reference>
<evidence type="ECO:0000313" key="2">
    <source>
        <dbReference type="Proteomes" id="UP000036367"/>
    </source>
</evidence>
<name>A0A0J1BM02_RHOIS</name>
<comment type="caution">
    <text evidence="1">The sequence shown here is derived from an EMBL/GenBank/DDBJ whole genome shotgun (WGS) entry which is preliminary data.</text>
</comment>
<dbReference type="AlphaFoldDB" id="A0A0J1BM02"/>
<evidence type="ECO:0000313" key="1">
    <source>
        <dbReference type="EMBL" id="KLU07483.1"/>
    </source>
</evidence>
<accession>A0A0J1BM02</accession>
<proteinExistence type="predicted"/>
<dbReference type="OrthoDB" id="7859238at2"/>
<dbReference type="Proteomes" id="UP000036367">
    <property type="component" value="Unassembled WGS sequence"/>
</dbReference>
<sequence length="123" mass="13725">MEPPTSKNELPDHHCPVCGKKQRVFLRYPWHICNECLSLAEDGDGRRLAFGNTSASGGLCYNYPEEPELAAQICYSVICLIHRRPVLVTEARFGGVVAQPLPSSHVVTKDKHGCVELTRRTIH</sequence>
<dbReference type="EMBL" id="LECT01000006">
    <property type="protein sequence ID" value="KLU07483.1"/>
    <property type="molecule type" value="Genomic_DNA"/>
</dbReference>
<dbReference type="STRING" id="595434.RISK_000561"/>
<keyword evidence="2" id="KW-1185">Reference proteome</keyword>
<evidence type="ECO:0008006" key="3">
    <source>
        <dbReference type="Google" id="ProtNLM"/>
    </source>
</evidence>
<dbReference type="PATRIC" id="fig|595434.4.peg.544"/>
<protein>
    <recommendedName>
        <fullName evidence="3">ADP-ribosylglycohydrolase</fullName>
    </recommendedName>
</protein>
<dbReference type="RefSeq" id="WP_047812610.1">
    <property type="nucleotide sequence ID" value="NZ_LECT01000006.1"/>
</dbReference>
<gene>
    <name evidence="1" type="ORF">RISK_000561</name>
</gene>